<evidence type="ECO:0000313" key="1">
    <source>
        <dbReference type="EMBL" id="CDM60995.1"/>
    </source>
</evidence>
<dbReference type="AlphaFoldDB" id="W6RL77"/>
<name>W6RL77_9HYPH</name>
<accession>W6RL77</accession>
<dbReference type="Proteomes" id="UP000019443">
    <property type="component" value="Plasmid pLPU83c"/>
</dbReference>
<protein>
    <submittedName>
        <fullName evidence="1">Uncharacterized protein</fullName>
    </submittedName>
</protein>
<gene>
    <name evidence="1" type="ORF">LPU83_pLPU83c_0433</name>
</gene>
<dbReference type="KEGG" id="rhl:LPU83_pLPU83c_0433"/>
<evidence type="ECO:0000313" key="2">
    <source>
        <dbReference type="Proteomes" id="UP000019443"/>
    </source>
</evidence>
<keyword evidence="2" id="KW-1185">Reference proteome</keyword>
<sequence length="48" mass="5509">MATGSFTGITGLERHPYTAATPRNRDAMHERQQQGICFDHRFMTKRVS</sequence>
<reference evidence="1" key="1">
    <citation type="submission" date="2013-11" db="EMBL/GenBank/DDBJ databases">
        <title>Draft genome sequence of the broad-host-range Rhizobium sp. LPU83 strain, a member of the low-genetic diversity Oregon-like Rhizobium sp. group.</title>
        <authorList>
            <person name="Wibberg D."/>
            <person name="Puehler A."/>
            <person name="Schlueter A."/>
        </authorList>
    </citation>
    <scope>NUCLEOTIDE SEQUENCE [LARGE SCALE GENOMIC DNA]</scope>
    <source>
        <strain evidence="1">LPU83</strain>
        <plasmid evidence="1">pLPU83c</plasmid>
    </source>
</reference>
<proteinExistence type="predicted"/>
<keyword evidence="1" id="KW-0614">Plasmid</keyword>
<dbReference type="HOGENOM" id="CLU_3157100_0_0_5"/>
<dbReference type="EMBL" id="HG916854">
    <property type="protein sequence ID" value="CDM60995.1"/>
    <property type="molecule type" value="Genomic_DNA"/>
</dbReference>
<geneLocation type="plasmid" evidence="1 2">
    <name>pLPU83c</name>
</geneLocation>
<organism evidence="1 2">
    <name type="scientific">Rhizobium favelukesii</name>
    <dbReference type="NCBI Taxonomy" id="348824"/>
    <lineage>
        <taxon>Bacteria</taxon>
        <taxon>Pseudomonadati</taxon>
        <taxon>Pseudomonadota</taxon>
        <taxon>Alphaproteobacteria</taxon>
        <taxon>Hyphomicrobiales</taxon>
        <taxon>Rhizobiaceae</taxon>
        <taxon>Rhizobium/Agrobacterium group</taxon>
        <taxon>Rhizobium</taxon>
    </lineage>
</organism>